<proteinExistence type="predicted"/>
<keyword evidence="1" id="KW-0863">Zinc-finger</keyword>
<dbReference type="InterPro" id="IPR007527">
    <property type="entry name" value="Znf_SWIM"/>
</dbReference>
<dbReference type="AlphaFoldDB" id="A0A9W4SQ79"/>
<dbReference type="PANTHER" id="PTHR21540">
    <property type="entry name" value="RING FINGER AND SWIM DOMAIN-CONTAINING PROTEIN 2"/>
    <property type="match status" value="1"/>
</dbReference>
<dbReference type="Proteomes" id="UP001153678">
    <property type="component" value="Unassembled WGS sequence"/>
</dbReference>
<evidence type="ECO:0000259" key="3">
    <source>
        <dbReference type="PROSITE" id="PS50089"/>
    </source>
</evidence>
<feature type="region of interest" description="Disordered" evidence="2">
    <location>
        <begin position="161"/>
        <end position="183"/>
    </location>
</feature>
<gene>
    <name evidence="5" type="ORF">FWILDA_LOCUS8011</name>
</gene>
<keyword evidence="6" id="KW-1185">Reference proteome</keyword>
<organism evidence="5 6">
    <name type="scientific">Funneliformis geosporum</name>
    <dbReference type="NCBI Taxonomy" id="1117311"/>
    <lineage>
        <taxon>Eukaryota</taxon>
        <taxon>Fungi</taxon>
        <taxon>Fungi incertae sedis</taxon>
        <taxon>Mucoromycota</taxon>
        <taxon>Glomeromycotina</taxon>
        <taxon>Glomeromycetes</taxon>
        <taxon>Glomerales</taxon>
        <taxon>Glomeraceae</taxon>
        <taxon>Funneliformis</taxon>
    </lineage>
</organism>
<dbReference type="PROSITE" id="PS50089">
    <property type="entry name" value="ZF_RING_2"/>
    <property type="match status" value="1"/>
</dbReference>
<protein>
    <submittedName>
        <fullName evidence="5">691_t:CDS:1</fullName>
    </submittedName>
</protein>
<dbReference type="GO" id="GO:0008270">
    <property type="term" value="F:zinc ion binding"/>
    <property type="evidence" value="ECO:0007669"/>
    <property type="project" value="UniProtKB-KW"/>
</dbReference>
<dbReference type="Gene3D" id="3.30.40.10">
    <property type="entry name" value="Zinc/RING finger domain, C3HC4 (zinc finger)"/>
    <property type="match status" value="1"/>
</dbReference>
<feature type="region of interest" description="Disordered" evidence="2">
    <location>
        <begin position="1"/>
        <end position="62"/>
    </location>
</feature>
<keyword evidence="1" id="KW-0862">Zinc</keyword>
<dbReference type="CDD" id="cd16494">
    <property type="entry name" value="RING-CH-C4HC3_ZSWM2"/>
    <property type="match status" value="1"/>
</dbReference>
<feature type="compositionally biased region" description="Low complexity" evidence="2">
    <location>
        <begin position="32"/>
        <end position="41"/>
    </location>
</feature>
<dbReference type="GO" id="GO:0061630">
    <property type="term" value="F:ubiquitin protein ligase activity"/>
    <property type="evidence" value="ECO:0007669"/>
    <property type="project" value="InterPro"/>
</dbReference>
<feature type="compositionally biased region" description="Polar residues" evidence="2">
    <location>
        <begin position="15"/>
        <end position="31"/>
    </location>
</feature>
<comment type="caution">
    <text evidence="5">The sequence shown here is derived from an EMBL/GenBank/DDBJ whole genome shotgun (WGS) entry which is preliminary data.</text>
</comment>
<dbReference type="Pfam" id="PF04434">
    <property type="entry name" value="SWIM"/>
    <property type="match status" value="1"/>
</dbReference>
<dbReference type="OrthoDB" id="2122982at2759"/>
<dbReference type="PANTHER" id="PTHR21540:SF0">
    <property type="entry name" value="PHD FAMILY PROTEIN"/>
    <property type="match status" value="1"/>
</dbReference>
<evidence type="ECO:0000256" key="2">
    <source>
        <dbReference type="SAM" id="MobiDB-lite"/>
    </source>
</evidence>
<sequence length="423" mass="48680">MNTGGRAPSHRPITRSITRALRSSTINEQTVSESSSSRSLSNTQQITTVSRSRRGRRPKNTSVRIEPLEQTEQVIVLSEQPAEVEDLSAEALVISTEQPETEPETINETTGLEPVRSSVVEDNTPADQATDNEQRRNDRILQEIPGHRNQNLVVQIESNEVSVSNNKEAASKNKKRKNDIENNDAVVKKKKRIYKKPKPPKKPKEKRLSRFKTVCPKSIQQRICRAESERMYLISRSKINELHQEFVILGPTGNVYTIMISHMPNCTCPDFLKHKFCKHIIFVYLRVLRINRDSSHIYQNALLSEELRSIFANAAPDPTVLARYLVRKRYKEFISGDFSQKRRPIEGDCAICYEPLEEIDRNQIVWCQKSCGNNLHKECFGQWKKLKQREKAKVTCIYCRGDWMEDPTKMSISKDGYVNFGNF</sequence>
<dbReference type="PROSITE" id="PS50966">
    <property type="entry name" value="ZF_SWIM"/>
    <property type="match status" value="1"/>
</dbReference>
<keyword evidence="1" id="KW-0479">Metal-binding</keyword>
<dbReference type="EMBL" id="CAMKVN010001648">
    <property type="protein sequence ID" value="CAI2177286.1"/>
    <property type="molecule type" value="Genomic_DNA"/>
</dbReference>
<dbReference type="InterPro" id="IPR013083">
    <property type="entry name" value="Znf_RING/FYVE/PHD"/>
</dbReference>
<evidence type="ECO:0000313" key="6">
    <source>
        <dbReference type="Proteomes" id="UP001153678"/>
    </source>
</evidence>
<evidence type="ECO:0000259" key="4">
    <source>
        <dbReference type="PROSITE" id="PS50966"/>
    </source>
</evidence>
<evidence type="ECO:0000313" key="5">
    <source>
        <dbReference type="EMBL" id="CAI2177286.1"/>
    </source>
</evidence>
<feature type="domain" description="RING-type" evidence="3">
    <location>
        <begin position="349"/>
        <end position="400"/>
    </location>
</feature>
<name>A0A9W4SQ79_9GLOM</name>
<evidence type="ECO:0000256" key="1">
    <source>
        <dbReference type="PROSITE-ProRule" id="PRU00175"/>
    </source>
</evidence>
<reference evidence="5" key="1">
    <citation type="submission" date="2022-08" db="EMBL/GenBank/DDBJ databases">
        <authorList>
            <person name="Kallberg Y."/>
            <person name="Tangrot J."/>
            <person name="Rosling A."/>
        </authorList>
    </citation>
    <scope>NUCLEOTIDE SEQUENCE</scope>
    <source>
        <strain evidence="5">Wild A</strain>
    </source>
</reference>
<dbReference type="InterPro" id="IPR039903">
    <property type="entry name" value="Zswim2"/>
</dbReference>
<feature type="domain" description="SWIM-type" evidence="4">
    <location>
        <begin position="256"/>
        <end position="288"/>
    </location>
</feature>
<dbReference type="SUPFAM" id="SSF57850">
    <property type="entry name" value="RING/U-box"/>
    <property type="match status" value="1"/>
</dbReference>
<dbReference type="InterPro" id="IPR001841">
    <property type="entry name" value="Znf_RING"/>
</dbReference>
<accession>A0A9W4SQ79</accession>